<organism evidence="1 2">
    <name type="scientific">Salicibibacter cibarius</name>
    <dbReference type="NCBI Taxonomy" id="2743000"/>
    <lineage>
        <taxon>Bacteria</taxon>
        <taxon>Bacillati</taxon>
        <taxon>Bacillota</taxon>
        <taxon>Bacilli</taxon>
        <taxon>Bacillales</taxon>
        <taxon>Bacillaceae</taxon>
        <taxon>Salicibibacter</taxon>
    </lineage>
</organism>
<gene>
    <name evidence="1" type="ORF">HUG15_19835</name>
</gene>
<dbReference type="KEGG" id="scia:HUG15_19835"/>
<reference evidence="1 2" key="1">
    <citation type="submission" date="2020-06" db="EMBL/GenBank/DDBJ databases">
        <title>Genomic analysis of Salicibibacter sp. NKC5-3.</title>
        <authorList>
            <person name="Oh Y.J."/>
        </authorList>
    </citation>
    <scope>NUCLEOTIDE SEQUENCE [LARGE SCALE GENOMIC DNA]</scope>
    <source>
        <strain evidence="1 2">NKC5-3</strain>
    </source>
</reference>
<evidence type="ECO:0000313" key="1">
    <source>
        <dbReference type="EMBL" id="QQK77612.1"/>
    </source>
</evidence>
<evidence type="ECO:0000313" key="2">
    <source>
        <dbReference type="Proteomes" id="UP000595823"/>
    </source>
</evidence>
<dbReference type="AlphaFoldDB" id="A0A7T7CD44"/>
<accession>A0A7T7CD44</accession>
<name>A0A7T7CD44_9BACI</name>
<protein>
    <submittedName>
        <fullName evidence="1">Uncharacterized protein</fullName>
    </submittedName>
</protein>
<proteinExistence type="predicted"/>
<dbReference type="Proteomes" id="UP000595823">
    <property type="component" value="Chromosome"/>
</dbReference>
<keyword evidence="2" id="KW-1185">Reference proteome</keyword>
<sequence>MDNELKEMLLSLKTQIDEGFNQPNKRFDEIEKRLDRIELNNHEDVMGMINNIDKKVDRLN</sequence>
<dbReference type="RefSeq" id="WP_200125105.1">
    <property type="nucleotide sequence ID" value="NZ_CP054705.1"/>
</dbReference>
<dbReference type="EMBL" id="CP054705">
    <property type="protein sequence ID" value="QQK77612.1"/>
    <property type="molecule type" value="Genomic_DNA"/>
</dbReference>